<protein>
    <submittedName>
        <fullName evidence="2">10133_t:CDS:1</fullName>
    </submittedName>
</protein>
<comment type="caution">
    <text evidence="2">The sequence shown here is derived from an EMBL/GenBank/DDBJ whole genome shotgun (WGS) entry which is preliminary data.</text>
</comment>
<evidence type="ECO:0000313" key="3">
    <source>
        <dbReference type="Proteomes" id="UP000789706"/>
    </source>
</evidence>
<name>A0A9N9C9P3_9GLOM</name>
<gene>
    <name evidence="2" type="ORF">DEBURN_LOCUS9128</name>
</gene>
<feature type="coiled-coil region" evidence="1">
    <location>
        <begin position="7"/>
        <end position="34"/>
    </location>
</feature>
<dbReference type="AlphaFoldDB" id="A0A9N9C9P3"/>
<keyword evidence="3" id="KW-1185">Reference proteome</keyword>
<keyword evidence="1" id="KW-0175">Coiled coil</keyword>
<evidence type="ECO:0000256" key="1">
    <source>
        <dbReference type="SAM" id="Coils"/>
    </source>
</evidence>
<organism evidence="2 3">
    <name type="scientific">Diversispora eburnea</name>
    <dbReference type="NCBI Taxonomy" id="1213867"/>
    <lineage>
        <taxon>Eukaryota</taxon>
        <taxon>Fungi</taxon>
        <taxon>Fungi incertae sedis</taxon>
        <taxon>Mucoromycota</taxon>
        <taxon>Glomeromycotina</taxon>
        <taxon>Glomeromycetes</taxon>
        <taxon>Diversisporales</taxon>
        <taxon>Diversisporaceae</taxon>
        <taxon>Diversispora</taxon>
    </lineage>
</organism>
<dbReference type="OrthoDB" id="10613361at2759"/>
<proteinExistence type="predicted"/>
<sequence length="175" mass="20024">MPRFLNLKRNLLRVKELEQKNIELKTRLAILEQGKEEKSIYTEDVLYSSVKSNNTHKQLNSQCDDTTVSDIINETSNSNVFQGEMKSIVSNTPLTRCSESPIHIKPITSIHTETKLPEDKEIDNFLNSKYKEKKNFSNSISDKQILGHISFTENMLDEADLTLASVSHLAHLFDK</sequence>
<dbReference type="EMBL" id="CAJVPK010001601">
    <property type="protein sequence ID" value="CAG8592503.1"/>
    <property type="molecule type" value="Genomic_DNA"/>
</dbReference>
<feature type="non-terminal residue" evidence="2">
    <location>
        <position position="1"/>
    </location>
</feature>
<dbReference type="Proteomes" id="UP000789706">
    <property type="component" value="Unassembled WGS sequence"/>
</dbReference>
<evidence type="ECO:0000313" key="2">
    <source>
        <dbReference type="EMBL" id="CAG8592503.1"/>
    </source>
</evidence>
<accession>A0A9N9C9P3</accession>
<reference evidence="2" key="1">
    <citation type="submission" date="2021-06" db="EMBL/GenBank/DDBJ databases">
        <authorList>
            <person name="Kallberg Y."/>
            <person name="Tangrot J."/>
            <person name="Rosling A."/>
        </authorList>
    </citation>
    <scope>NUCLEOTIDE SEQUENCE</scope>
    <source>
        <strain evidence="2">AZ414A</strain>
    </source>
</reference>